<accession>A0ABP8JEJ3</accession>
<evidence type="ECO:0000313" key="4">
    <source>
        <dbReference type="EMBL" id="GAA4389459.1"/>
    </source>
</evidence>
<dbReference type="Proteomes" id="UP001500635">
    <property type="component" value="Unassembled WGS sequence"/>
</dbReference>
<name>A0ABP8JEJ3_9ACTN</name>
<evidence type="ECO:0000256" key="3">
    <source>
        <dbReference type="RuleBase" id="RU000363"/>
    </source>
</evidence>
<reference evidence="5" key="1">
    <citation type="journal article" date="2019" name="Int. J. Syst. Evol. Microbiol.">
        <title>The Global Catalogue of Microorganisms (GCM) 10K type strain sequencing project: providing services to taxonomists for standard genome sequencing and annotation.</title>
        <authorList>
            <consortium name="The Broad Institute Genomics Platform"/>
            <consortium name="The Broad Institute Genome Sequencing Center for Infectious Disease"/>
            <person name="Wu L."/>
            <person name="Ma J."/>
        </authorList>
    </citation>
    <scope>NUCLEOTIDE SEQUENCE [LARGE SCALE GENOMIC DNA]</scope>
    <source>
        <strain evidence="5">JCM 17688</strain>
    </source>
</reference>
<dbReference type="PRINTS" id="PR00081">
    <property type="entry name" value="GDHRDH"/>
</dbReference>
<sequence length="271" mass="28644">MNRVVIVTGASSGIGAATARRLARAGFTVYGAARRQDRLAELAGHGVRPLPLDLTDDESVSAAVRTVLDEAGRIDVLVNNAGYGSYGAIEDVPIDEARRQIEVNLIGLARLIQLVLPTMRAQRGGTIVNVTSIGGKITTPFGGWYHATKFAVEGLSDALRAEVAPFGVRVVVIEPGGIRTEWSGIAMQTARAASGDGAYAEGIEKMAAAMDGPIGDRASEPDVVAEAIERAITARRPKTRYAVGFLAKPSVIARRILPDRAMDAIQSRMLA</sequence>
<dbReference type="PANTHER" id="PTHR44169">
    <property type="entry name" value="NADPH-DEPENDENT 1-ACYLDIHYDROXYACETONE PHOSPHATE REDUCTASE"/>
    <property type="match status" value="1"/>
</dbReference>
<comment type="similarity">
    <text evidence="1 3">Belongs to the short-chain dehydrogenases/reductases (SDR) family.</text>
</comment>
<dbReference type="NCBIfam" id="NF004826">
    <property type="entry name" value="PRK06182.1"/>
    <property type="match status" value="1"/>
</dbReference>
<dbReference type="CDD" id="cd05374">
    <property type="entry name" value="17beta-HSD-like_SDR_c"/>
    <property type="match status" value="1"/>
</dbReference>
<keyword evidence="2" id="KW-0560">Oxidoreductase</keyword>
<dbReference type="InterPro" id="IPR002347">
    <property type="entry name" value="SDR_fam"/>
</dbReference>
<gene>
    <name evidence="4" type="ORF">GCM10023147_16230</name>
</gene>
<proteinExistence type="inferred from homology"/>
<protein>
    <submittedName>
        <fullName evidence="4">Oxidoreductase</fullName>
    </submittedName>
</protein>
<dbReference type="SUPFAM" id="SSF51735">
    <property type="entry name" value="NAD(P)-binding Rossmann-fold domains"/>
    <property type="match status" value="1"/>
</dbReference>
<comment type="caution">
    <text evidence="4">The sequence shown here is derived from an EMBL/GenBank/DDBJ whole genome shotgun (WGS) entry which is preliminary data.</text>
</comment>
<dbReference type="Gene3D" id="3.40.50.720">
    <property type="entry name" value="NAD(P)-binding Rossmann-like Domain"/>
    <property type="match status" value="1"/>
</dbReference>
<dbReference type="PRINTS" id="PR00080">
    <property type="entry name" value="SDRFAMILY"/>
</dbReference>
<dbReference type="EMBL" id="BAABFR010000019">
    <property type="protein sequence ID" value="GAA4389459.1"/>
    <property type="molecule type" value="Genomic_DNA"/>
</dbReference>
<dbReference type="InterPro" id="IPR036291">
    <property type="entry name" value="NAD(P)-bd_dom_sf"/>
</dbReference>
<evidence type="ECO:0000256" key="1">
    <source>
        <dbReference type="ARBA" id="ARBA00006484"/>
    </source>
</evidence>
<dbReference type="Pfam" id="PF00106">
    <property type="entry name" value="adh_short"/>
    <property type="match status" value="1"/>
</dbReference>
<evidence type="ECO:0000313" key="5">
    <source>
        <dbReference type="Proteomes" id="UP001500635"/>
    </source>
</evidence>
<dbReference type="RefSeq" id="WP_344993500.1">
    <property type="nucleotide sequence ID" value="NZ_BAABFR010000019.1"/>
</dbReference>
<keyword evidence="5" id="KW-1185">Reference proteome</keyword>
<evidence type="ECO:0000256" key="2">
    <source>
        <dbReference type="ARBA" id="ARBA00023002"/>
    </source>
</evidence>
<organism evidence="4 5">
    <name type="scientific">Tsukamurella soli</name>
    <dbReference type="NCBI Taxonomy" id="644556"/>
    <lineage>
        <taxon>Bacteria</taxon>
        <taxon>Bacillati</taxon>
        <taxon>Actinomycetota</taxon>
        <taxon>Actinomycetes</taxon>
        <taxon>Mycobacteriales</taxon>
        <taxon>Tsukamurellaceae</taxon>
        <taxon>Tsukamurella</taxon>
    </lineage>
</organism>
<dbReference type="PANTHER" id="PTHR44169:SF6">
    <property type="entry name" value="NADPH-DEPENDENT 1-ACYLDIHYDROXYACETONE PHOSPHATE REDUCTASE"/>
    <property type="match status" value="1"/>
</dbReference>